<gene>
    <name evidence="1" type="ORF">G2W53_042097</name>
</gene>
<evidence type="ECO:0000313" key="1">
    <source>
        <dbReference type="EMBL" id="KAF7802986.1"/>
    </source>
</evidence>
<organism evidence="1 2">
    <name type="scientific">Senna tora</name>
    <dbReference type="NCBI Taxonomy" id="362788"/>
    <lineage>
        <taxon>Eukaryota</taxon>
        <taxon>Viridiplantae</taxon>
        <taxon>Streptophyta</taxon>
        <taxon>Embryophyta</taxon>
        <taxon>Tracheophyta</taxon>
        <taxon>Spermatophyta</taxon>
        <taxon>Magnoliopsida</taxon>
        <taxon>eudicotyledons</taxon>
        <taxon>Gunneridae</taxon>
        <taxon>Pentapetalae</taxon>
        <taxon>rosids</taxon>
        <taxon>fabids</taxon>
        <taxon>Fabales</taxon>
        <taxon>Fabaceae</taxon>
        <taxon>Caesalpinioideae</taxon>
        <taxon>Cassia clade</taxon>
        <taxon>Senna</taxon>
    </lineage>
</organism>
<sequence>MWDHVTISEQHLLKTPSTAESSQALDIVIPIEEIAAAMEEEEEKKRKTSPSNVAAVVVEGEELSADSKEDDDVEEGGVVKGKCRYCHEKDYVNATPLVRYAARREEEEYWRIPGTNIRIYSPLEVADMASARFCAAMNEDCNFRHPTAGVIFGFALFIVSL</sequence>
<reference evidence="1" key="1">
    <citation type="submission" date="2020-09" db="EMBL/GenBank/DDBJ databases">
        <title>Genome-Enabled Discovery of Anthraquinone Biosynthesis in Senna tora.</title>
        <authorList>
            <person name="Kang S.-H."/>
            <person name="Pandey R.P."/>
            <person name="Lee C.-M."/>
            <person name="Sim J.-S."/>
            <person name="Jeong J.-T."/>
            <person name="Choi B.-S."/>
            <person name="Jung M."/>
            <person name="Ginzburg D."/>
            <person name="Zhao K."/>
            <person name="Won S.Y."/>
            <person name="Oh T.-J."/>
            <person name="Yu Y."/>
            <person name="Kim N.-H."/>
            <person name="Lee O.R."/>
            <person name="Lee T.-H."/>
            <person name="Bashyal P."/>
            <person name="Kim T.-S."/>
            <person name="Lee W.-H."/>
            <person name="Kawkins C."/>
            <person name="Kim C.-K."/>
            <person name="Kim J.S."/>
            <person name="Ahn B.O."/>
            <person name="Rhee S.Y."/>
            <person name="Sohng J.K."/>
        </authorList>
    </citation>
    <scope>NUCLEOTIDE SEQUENCE</scope>
    <source>
        <tissue evidence="1">Leaf</tissue>
    </source>
</reference>
<dbReference type="EMBL" id="JAAIUW010000013">
    <property type="protein sequence ID" value="KAF7802986.1"/>
    <property type="molecule type" value="Genomic_DNA"/>
</dbReference>
<keyword evidence="2" id="KW-1185">Reference proteome</keyword>
<accession>A0A834W222</accession>
<dbReference type="AlphaFoldDB" id="A0A834W222"/>
<proteinExistence type="predicted"/>
<name>A0A834W222_9FABA</name>
<protein>
    <submittedName>
        <fullName evidence="1">Riboflavin biosynthesis protein RibD</fullName>
    </submittedName>
</protein>
<dbReference type="Proteomes" id="UP000634136">
    <property type="component" value="Unassembled WGS sequence"/>
</dbReference>
<evidence type="ECO:0000313" key="2">
    <source>
        <dbReference type="Proteomes" id="UP000634136"/>
    </source>
</evidence>
<comment type="caution">
    <text evidence="1">The sequence shown here is derived from an EMBL/GenBank/DDBJ whole genome shotgun (WGS) entry which is preliminary data.</text>
</comment>